<accession>A0A3B0TA15</accession>
<gene>
    <name evidence="4" type="ORF">MNBD_ALPHA09-2024</name>
</gene>
<feature type="compositionally biased region" description="Basic and acidic residues" evidence="2">
    <location>
        <begin position="481"/>
        <end position="500"/>
    </location>
</feature>
<name>A0A3B0TA15_9ZZZZ</name>
<comment type="subcellular location">
    <subcellularLocation>
        <location evidence="1">Cell envelope</location>
    </subcellularLocation>
</comment>
<feature type="compositionally biased region" description="Pro residues" evidence="2">
    <location>
        <begin position="431"/>
        <end position="445"/>
    </location>
</feature>
<dbReference type="Pfam" id="PF07940">
    <property type="entry name" value="Hepar_II_III_C"/>
    <property type="match status" value="1"/>
</dbReference>
<feature type="domain" description="Heparinase II/III-like C-terminal" evidence="3">
    <location>
        <begin position="98"/>
        <end position="341"/>
    </location>
</feature>
<dbReference type="InterPro" id="IPR008929">
    <property type="entry name" value="Chondroitin_lyas"/>
</dbReference>
<dbReference type="InterPro" id="IPR012480">
    <property type="entry name" value="Hepar_II_III_C"/>
</dbReference>
<protein>
    <submittedName>
        <fullName evidence="4">Heparinase II/III-like</fullName>
    </submittedName>
</protein>
<dbReference type="Gene3D" id="1.50.10.100">
    <property type="entry name" value="Chondroitin AC/alginate lyase"/>
    <property type="match status" value="1"/>
</dbReference>
<proteinExistence type="predicted"/>
<evidence type="ECO:0000256" key="1">
    <source>
        <dbReference type="ARBA" id="ARBA00004196"/>
    </source>
</evidence>
<dbReference type="GO" id="GO:0030313">
    <property type="term" value="C:cell envelope"/>
    <property type="evidence" value="ECO:0007669"/>
    <property type="project" value="UniProtKB-SubCell"/>
</dbReference>
<organism evidence="4">
    <name type="scientific">hydrothermal vent metagenome</name>
    <dbReference type="NCBI Taxonomy" id="652676"/>
    <lineage>
        <taxon>unclassified sequences</taxon>
        <taxon>metagenomes</taxon>
        <taxon>ecological metagenomes</taxon>
    </lineage>
</organism>
<dbReference type="Gene3D" id="2.70.98.70">
    <property type="match status" value="1"/>
</dbReference>
<dbReference type="AlphaFoldDB" id="A0A3B0TA15"/>
<evidence type="ECO:0000259" key="3">
    <source>
        <dbReference type="Pfam" id="PF07940"/>
    </source>
</evidence>
<feature type="compositionally biased region" description="Low complexity" evidence="2">
    <location>
        <begin position="447"/>
        <end position="463"/>
    </location>
</feature>
<dbReference type="GO" id="GO:0016829">
    <property type="term" value="F:lyase activity"/>
    <property type="evidence" value="ECO:0007669"/>
    <property type="project" value="InterPro"/>
</dbReference>
<reference evidence="4" key="1">
    <citation type="submission" date="2018-06" db="EMBL/GenBank/DDBJ databases">
        <authorList>
            <person name="Zhirakovskaya E."/>
        </authorList>
    </citation>
    <scope>NUCLEOTIDE SEQUENCE</scope>
</reference>
<dbReference type="EMBL" id="UOEM01000055">
    <property type="protein sequence ID" value="VAW12913.1"/>
    <property type="molecule type" value="Genomic_DNA"/>
</dbReference>
<evidence type="ECO:0000256" key="2">
    <source>
        <dbReference type="SAM" id="MobiDB-lite"/>
    </source>
</evidence>
<evidence type="ECO:0000313" key="4">
    <source>
        <dbReference type="EMBL" id="VAW12913.1"/>
    </source>
</evidence>
<feature type="non-terminal residue" evidence="4">
    <location>
        <position position="1"/>
    </location>
</feature>
<sequence length="567" mass="60666">VARALAQELGRQVLPDGGHISRNPGAILELLLDLLPLRQTYLSRDIAPPAEVIGAIDRMLPMVRFFRHGDGDFALFNGMGRTPTGAVSSVLAYDDTLGRHAEQAPHSGYQRLEAGTTLVLMDAGPPPPASVSSKAHAGCLSFELSSGNQRIITNCGTSPALRDEWRHAARLTAAHSTLTVENVSSARFLGPSRGQSALGAPIVGGPKAVNVTRESLDKGISVEARHDGYRKLGIVHTRRLILSADGNELAGRDRLTRSSTMFSRTRAYAIRFHIHPNIEAQIDRDGRTVALSLPNNERWSFSTIGATPRLEESVFLADPKGARGTSQIVITGQFGNEAVVNWRLERNTGKALPRIRDLKAGESEDAVMPAATGPLAEDQKPADQIKAAPNPAPKAELVTTRPKPTSRPRLGAARQDRKDAKAPLRRAATPPWEPPKPSSPPPRPAPKLKSGLGLSPPATSPRRAATHRPPPPRTRLPSGRGKGESNRGDKPGAVEGRVLRAPETSRIPDPSRDAKPQTPEPPPEKPQAAPVKPALPPSSKPGNTGDKTEPRLTGFPNIRPGSDRDGS</sequence>
<feature type="region of interest" description="Disordered" evidence="2">
    <location>
        <begin position="371"/>
        <end position="567"/>
    </location>
</feature>
<dbReference type="PRINTS" id="PR01217">
    <property type="entry name" value="PRICHEXTENSN"/>
</dbReference>